<dbReference type="InterPro" id="IPR027393">
    <property type="entry name" value="Virus_scaffolding_prot_C"/>
</dbReference>
<feature type="domain" description="IDEAL" evidence="1">
    <location>
        <begin position="19"/>
        <end position="55"/>
    </location>
</feature>
<name>A0A8J4GYJ6_9BACL</name>
<reference evidence="2" key="1">
    <citation type="submission" date="2021-04" db="EMBL/GenBank/DDBJ databases">
        <title>Draft genome sequence of Xylanibacillus composti strain K13.</title>
        <authorList>
            <person name="Uke A."/>
            <person name="Chhe C."/>
            <person name="Baramee S."/>
            <person name="Kosugi A."/>
        </authorList>
    </citation>
    <scope>NUCLEOTIDE SEQUENCE</scope>
    <source>
        <strain evidence="2">K13</strain>
    </source>
</reference>
<dbReference type="AlphaFoldDB" id="A0A8J4GYJ6"/>
<gene>
    <name evidence="2" type="ORF">XYCOK13_03970</name>
</gene>
<sequence length="61" mass="7179">MEKMSMIYDALLSLHAEMVLDQALREFRLRQLYEAIDEALQYGDEATFLKLTDDLRALQNQ</sequence>
<evidence type="ECO:0000313" key="3">
    <source>
        <dbReference type="Proteomes" id="UP000677918"/>
    </source>
</evidence>
<evidence type="ECO:0000313" key="2">
    <source>
        <dbReference type="EMBL" id="GIQ67573.1"/>
    </source>
</evidence>
<dbReference type="RefSeq" id="WP_213410168.1">
    <property type="nucleotide sequence ID" value="NZ_BOVK01000006.1"/>
</dbReference>
<dbReference type="EMBL" id="BOVK01000006">
    <property type="protein sequence ID" value="GIQ67573.1"/>
    <property type="molecule type" value="Genomic_DNA"/>
</dbReference>
<dbReference type="Proteomes" id="UP000677918">
    <property type="component" value="Unassembled WGS sequence"/>
</dbReference>
<evidence type="ECO:0000259" key="1">
    <source>
        <dbReference type="SMART" id="SM00914"/>
    </source>
</evidence>
<dbReference type="Pfam" id="PF08858">
    <property type="entry name" value="IDEAL"/>
    <property type="match status" value="1"/>
</dbReference>
<dbReference type="Gene3D" id="4.10.810.10">
    <property type="entry name" value="Virus Scaffolding Protein, Chain A"/>
    <property type="match status" value="1"/>
</dbReference>
<dbReference type="SMART" id="SM00914">
    <property type="entry name" value="IDEAL"/>
    <property type="match status" value="1"/>
</dbReference>
<keyword evidence="3" id="KW-1185">Reference proteome</keyword>
<proteinExistence type="predicted"/>
<dbReference type="InterPro" id="IPR014957">
    <property type="entry name" value="IDEAL_dom"/>
</dbReference>
<organism evidence="2 3">
    <name type="scientific">Xylanibacillus composti</name>
    <dbReference type="NCBI Taxonomy" id="1572762"/>
    <lineage>
        <taxon>Bacteria</taxon>
        <taxon>Bacillati</taxon>
        <taxon>Bacillota</taxon>
        <taxon>Bacilli</taxon>
        <taxon>Bacillales</taxon>
        <taxon>Paenibacillaceae</taxon>
        <taxon>Xylanibacillus</taxon>
    </lineage>
</organism>
<protein>
    <recommendedName>
        <fullName evidence="1">IDEAL domain-containing protein</fullName>
    </recommendedName>
</protein>
<comment type="caution">
    <text evidence="2">The sequence shown here is derived from an EMBL/GenBank/DDBJ whole genome shotgun (WGS) entry which is preliminary data.</text>
</comment>
<accession>A0A8J4GYJ6</accession>